<protein>
    <submittedName>
        <fullName evidence="1">Uncharacterized protein</fullName>
    </submittedName>
</protein>
<reference evidence="1" key="1">
    <citation type="submission" date="2014-09" db="EMBL/GenBank/DDBJ databases">
        <authorList>
            <person name="Magalhaes I.L.F."/>
            <person name="Oliveira U."/>
            <person name="Santos F.R."/>
            <person name="Vidigal T.H.D.A."/>
            <person name="Brescovit A.D."/>
            <person name="Santos A.J."/>
        </authorList>
    </citation>
    <scope>NUCLEOTIDE SEQUENCE</scope>
    <source>
        <tissue evidence="1">Shoot tissue taken approximately 20 cm above the soil surface</tissue>
    </source>
</reference>
<dbReference type="AlphaFoldDB" id="A0A0A9H2F6"/>
<name>A0A0A9H2F6_ARUDO</name>
<evidence type="ECO:0000313" key="1">
    <source>
        <dbReference type="EMBL" id="JAE29979.1"/>
    </source>
</evidence>
<organism evidence="1">
    <name type="scientific">Arundo donax</name>
    <name type="common">Giant reed</name>
    <name type="synonym">Donax arundinaceus</name>
    <dbReference type="NCBI Taxonomy" id="35708"/>
    <lineage>
        <taxon>Eukaryota</taxon>
        <taxon>Viridiplantae</taxon>
        <taxon>Streptophyta</taxon>
        <taxon>Embryophyta</taxon>
        <taxon>Tracheophyta</taxon>
        <taxon>Spermatophyta</taxon>
        <taxon>Magnoliopsida</taxon>
        <taxon>Liliopsida</taxon>
        <taxon>Poales</taxon>
        <taxon>Poaceae</taxon>
        <taxon>PACMAD clade</taxon>
        <taxon>Arundinoideae</taxon>
        <taxon>Arundineae</taxon>
        <taxon>Arundo</taxon>
    </lineage>
</organism>
<sequence length="37" mass="4142">MLTVISSGALKTFRAPTLERPRPFSILDNPSDEHKDT</sequence>
<reference evidence="1" key="2">
    <citation type="journal article" date="2015" name="Data Brief">
        <title>Shoot transcriptome of the giant reed, Arundo donax.</title>
        <authorList>
            <person name="Barrero R.A."/>
            <person name="Guerrero F.D."/>
            <person name="Moolhuijzen P."/>
            <person name="Goolsby J.A."/>
            <person name="Tidwell J."/>
            <person name="Bellgard S.E."/>
            <person name="Bellgard M.I."/>
        </authorList>
    </citation>
    <scope>NUCLEOTIDE SEQUENCE</scope>
    <source>
        <tissue evidence="1">Shoot tissue taken approximately 20 cm above the soil surface</tissue>
    </source>
</reference>
<accession>A0A0A9H2F6</accession>
<dbReference type="EMBL" id="GBRH01167917">
    <property type="protein sequence ID" value="JAE29979.1"/>
    <property type="molecule type" value="Transcribed_RNA"/>
</dbReference>
<proteinExistence type="predicted"/>